<dbReference type="InterPro" id="IPR001845">
    <property type="entry name" value="HTH_ArsR_DNA-bd_dom"/>
</dbReference>
<dbReference type="PROSITE" id="PS51118">
    <property type="entry name" value="HTH_HXLR"/>
    <property type="match status" value="1"/>
</dbReference>
<evidence type="ECO:0000259" key="5">
    <source>
        <dbReference type="PROSITE" id="PS51118"/>
    </source>
</evidence>
<keyword evidence="2" id="KW-0238">DNA-binding</keyword>
<evidence type="ECO:0000256" key="4">
    <source>
        <dbReference type="SAM" id="MobiDB-lite"/>
    </source>
</evidence>
<feature type="region of interest" description="Disordered" evidence="4">
    <location>
        <begin position="1"/>
        <end position="29"/>
    </location>
</feature>
<feature type="domain" description="HTH hxlR-type" evidence="5">
    <location>
        <begin position="28"/>
        <end position="128"/>
    </location>
</feature>
<organism evidence="6 7">
    <name type="scientific">Thalassovita gelatinovora</name>
    <name type="common">Thalassobius gelatinovorus</name>
    <dbReference type="NCBI Taxonomy" id="53501"/>
    <lineage>
        <taxon>Bacteria</taxon>
        <taxon>Pseudomonadati</taxon>
        <taxon>Pseudomonadota</taxon>
        <taxon>Alphaproteobacteria</taxon>
        <taxon>Rhodobacterales</taxon>
        <taxon>Roseobacteraceae</taxon>
        <taxon>Thalassovita</taxon>
    </lineage>
</organism>
<dbReference type="STRING" id="53501.SAMN04488043_103364"/>
<name>A0A0P1F5G4_THAGE</name>
<dbReference type="SMART" id="SM00418">
    <property type="entry name" value="HTH_ARSR"/>
    <property type="match status" value="1"/>
</dbReference>
<sequence length="330" mass="36733">MSNRVTDPDTQPDSGSNSGPDSGAETGPPATALRRALRILGDPWTMLILKEAYNGTRRFNDFQRSLNIPRQTLSLRLLHLCREQLLYRRFTSPAQGALDYALTAKAQDLQDAMYAVWLWHQANPGQADFLPFDIVHRDCGHVIGATWRCTSCRGAVTSSSVTIHRSQPEQIETEPRPRLSRRNDASFTAASSQERGTVAASLVGDPACNEILYLLFQQPRHMLGIAQDLALGASIVRDRLDKLMDLGLVQEEAQGRRLLYSILPRAEGFLPLLLAIADWGDRWCNAGQPPPDLRLHDCGEILRAAYACDHCGGWIGRDSLFIRPRQPVPE</sequence>
<feature type="region of interest" description="Disordered" evidence="4">
    <location>
        <begin position="163"/>
        <end position="185"/>
    </location>
</feature>
<dbReference type="InterPro" id="IPR036390">
    <property type="entry name" value="WH_DNA-bd_sf"/>
</dbReference>
<dbReference type="PANTHER" id="PTHR33204">
    <property type="entry name" value="TRANSCRIPTIONAL REGULATOR, MARR FAMILY"/>
    <property type="match status" value="1"/>
</dbReference>
<gene>
    <name evidence="6" type="ORF">TG4357_00464</name>
</gene>
<evidence type="ECO:0000256" key="3">
    <source>
        <dbReference type="ARBA" id="ARBA00023163"/>
    </source>
</evidence>
<feature type="compositionally biased region" description="Polar residues" evidence="4">
    <location>
        <begin position="1"/>
        <end position="11"/>
    </location>
</feature>
<dbReference type="PANTHER" id="PTHR33204:SF18">
    <property type="entry name" value="TRANSCRIPTIONAL REGULATORY PROTEIN"/>
    <property type="match status" value="1"/>
</dbReference>
<feature type="compositionally biased region" description="Basic and acidic residues" evidence="4">
    <location>
        <begin position="173"/>
        <end position="184"/>
    </location>
</feature>
<proteinExistence type="predicted"/>
<dbReference type="CDD" id="cd00090">
    <property type="entry name" value="HTH_ARSR"/>
    <property type="match status" value="1"/>
</dbReference>
<accession>A0A0P1F5G4</accession>
<evidence type="ECO:0000313" key="6">
    <source>
        <dbReference type="EMBL" id="CUH63073.1"/>
    </source>
</evidence>
<evidence type="ECO:0000256" key="1">
    <source>
        <dbReference type="ARBA" id="ARBA00023015"/>
    </source>
</evidence>
<evidence type="ECO:0000256" key="2">
    <source>
        <dbReference type="ARBA" id="ARBA00023125"/>
    </source>
</evidence>
<protein>
    <submittedName>
        <fullName evidence="6">HxlR-like helix-turn-helix</fullName>
    </submittedName>
</protein>
<dbReference type="InterPro" id="IPR036388">
    <property type="entry name" value="WH-like_DNA-bd_sf"/>
</dbReference>
<dbReference type="GO" id="GO:0003677">
    <property type="term" value="F:DNA binding"/>
    <property type="evidence" value="ECO:0007669"/>
    <property type="project" value="UniProtKB-KW"/>
</dbReference>
<dbReference type="Proteomes" id="UP000051587">
    <property type="component" value="Unassembled WGS sequence"/>
</dbReference>
<dbReference type="EMBL" id="CYSA01000005">
    <property type="protein sequence ID" value="CUH63073.1"/>
    <property type="molecule type" value="Genomic_DNA"/>
</dbReference>
<feature type="compositionally biased region" description="Low complexity" evidence="4">
    <location>
        <begin position="12"/>
        <end position="23"/>
    </location>
</feature>
<dbReference type="Pfam" id="PF01638">
    <property type="entry name" value="HxlR"/>
    <property type="match status" value="1"/>
</dbReference>
<reference evidence="6 7" key="1">
    <citation type="submission" date="2015-09" db="EMBL/GenBank/DDBJ databases">
        <authorList>
            <consortium name="Swine Surveillance"/>
        </authorList>
    </citation>
    <scope>NUCLEOTIDE SEQUENCE [LARGE SCALE GENOMIC DNA]</scope>
    <source>
        <strain evidence="6 7">CECT 4357</strain>
    </source>
</reference>
<dbReference type="Gene3D" id="1.10.10.10">
    <property type="entry name" value="Winged helix-like DNA-binding domain superfamily/Winged helix DNA-binding domain"/>
    <property type="match status" value="2"/>
</dbReference>
<dbReference type="SUPFAM" id="SSF46785">
    <property type="entry name" value="Winged helix' DNA-binding domain"/>
    <property type="match status" value="2"/>
</dbReference>
<dbReference type="InterPro" id="IPR011991">
    <property type="entry name" value="ArsR-like_HTH"/>
</dbReference>
<dbReference type="AlphaFoldDB" id="A0A0P1F5G4"/>
<dbReference type="RefSeq" id="WP_058261263.1">
    <property type="nucleotide sequence ID" value="NZ_CP051181.1"/>
</dbReference>
<dbReference type="Pfam" id="PF01022">
    <property type="entry name" value="HTH_5"/>
    <property type="match status" value="1"/>
</dbReference>
<dbReference type="InterPro" id="IPR002577">
    <property type="entry name" value="HTH_HxlR"/>
</dbReference>
<dbReference type="GO" id="GO:0003700">
    <property type="term" value="F:DNA-binding transcription factor activity"/>
    <property type="evidence" value="ECO:0007669"/>
    <property type="project" value="InterPro"/>
</dbReference>
<keyword evidence="7" id="KW-1185">Reference proteome</keyword>
<keyword evidence="1" id="KW-0805">Transcription regulation</keyword>
<evidence type="ECO:0000313" key="7">
    <source>
        <dbReference type="Proteomes" id="UP000051587"/>
    </source>
</evidence>
<keyword evidence="3" id="KW-0804">Transcription</keyword>